<dbReference type="SUPFAM" id="SSF53300">
    <property type="entry name" value="vWA-like"/>
    <property type="match status" value="1"/>
</dbReference>
<evidence type="ECO:0000313" key="2">
    <source>
        <dbReference type="EMBL" id="MBS0028057.1"/>
    </source>
</evidence>
<dbReference type="RefSeq" id="WP_211973171.1">
    <property type="nucleotide sequence ID" value="NZ_CBFHAM010000003.1"/>
</dbReference>
<dbReference type="PROSITE" id="PS50234">
    <property type="entry name" value="VWFA"/>
    <property type="match status" value="1"/>
</dbReference>
<dbReference type="Proteomes" id="UP000676386">
    <property type="component" value="Unassembled WGS sequence"/>
</dbReference>
<dbReference type="CDD" id="cd00198">
    <property type="entry name" value="vWFA"/>
    <property type="match status" value="1"/>
</dbReference>
<keyword evidence="3" id="KW-1185">Reference proteome</keyword>
<comment type="caution">
    <text evidence="2">The sequence shown here is derived from an EMBL/GenBank/DDBJ whole genome shotgun (WGS) entry which is preliminary data.</text>
</comment>
<evidence type="ECO:0000259" key="1">
    <source>
        <dbReference type="PROSITE" id="PS50234"/>
    </source>
</evidence>
<feature type="domain" description="VWFA" evidence="1">
    <location>
        <begin position="53"/>
        <end position="248"/>
    </location>
</feature>
<dbReference type="SMART" id="SM00327">
    <property type="entry name" value="VWA"/>
    <property type="match status" value="1"/>
</dbReference>
<sequence>MKMTLLATALLASGFLVWKYHTGQYLPEKQAVHATPPAVIVSSPSAADNTRIQVALLLDTSNSMDGLIDQAKSRLWNIINTLTTLKYKGKAPVIEIALYEYGNDGLSRNDDYIRQVTPLTTDLDLISEKLFSLRTNGGSEFCGAVIATAVKKLDWGKDEADMRLIYIAGNEPFDQGDTNYREAASAATGKNIFINTIYCGDKGEGIETHWKDGADKGRGQYFNIDANRKVAFFETPYDKKIEDCNERINQTYIAYGAAGYSKKQNQAMQDRNAKSISSANYVERSVSKSKAVYKNDSWDLVDRVKQDKGALKQISKSELPKELKDKSPAELEALVAAKLKERETVQKEIAALGVQRQKYIDEISKTSAKTDDLGAAINQSIIRMATGKGYTVEK</sequence>
<protein>
    <submittedName>
        <fullName evidence="2">VWA domain-containing protein</fullName>
    </submittedName>
</protein>
<accession>A0ABS5IYK3</accession>
<evidence type="ECO:0000313" key="3">
    <source>
        <dbReference type="Proteomes" id="UP000676386"/>
    </source>
</evidence>
<dbReference type="Gene3D" id="3.40.50.410">
    <property type="entry name" value="von Willebrand factor, type A domain"/>
    <property type="match status" value="1"/>
</dbReference>
<name>A0ABS5IYK3_9BACT</name>
<dbReference type="InterPro" id="IPR036465">
    <property type="entry name" value="vWFA_dom_sf"/>
</dbReference>
<dbReference type="InterPro" id="IPR002035">
    <property type="entry name" value="VWF_A"/>
</dbReference>
<proteinExistence type="predicted"/>
<organism evidence="2 3">
    <name type="scientific">Chitinophaga hostae</name>
    <dbReference type="NCBI Taxonomy" id="2831022"/>
    <lineage>
        <taxon>Bacteria</taxon>
        <taxon>Pseudomonadati</taxon>
        <taxon>Bacteroidota</taxon>
        <taxon>Chitinophagia</taxon>
        <taxon>Chitinophagales</taxon>
        <taxon>Chitinophagaceae</taxon>
        <taxon>Chitinophaga</taxon>
    </lineage>
</organism>
<gene>
    <name evidence="2" type="ORF">KE626_12135</name>
</gene>
<reference evidence="2 3" key="1">
    <citation type="submission" date="2021-04" db="EMBL/GenBank/DDBJ databases">
        <title>Chitinophaga sp. nov., isolated from the rhizosphere soil.</title>
        <authorList>
            <person name="He S."/>
        </authorList>
    </citation>
    <scope>NUCLEOTIDE SEQUENCE [LARGE SCALE GENOMIC DNA]</scope>
    <source>
        <strain evidence="2 3">2R12</strain>
    </source>
</reference>
<dbReference type="EMBL" id="JAGTXB010000005">
    <property type="protein sequence ID" value="MBS0028057.1"/>
    <property type="molecule type" value="Genomic_DNA"/>
</dbReference>